<dbReference type="PROSITE" id="PS00395">
    <property type="entry name" value="ALANINE_RACEMASE"/>
    <property type="match status" value="1"/>
</dbReference>
<dbReference type="InterPro" id="IPR009006">
    <property type="entry name" value="Ala_racemase/Decarboxylase_C"/>
</dbReference>
<feature type="modified residue" description="N6-(pyridoxal phosphate)lysine" evidence="4 5">
    <location>
        <position position="60"/>
    </location>
</feature>
<dbReference type="InterPro" id="IPR000821">
    <property type="entry name" value="Ala_racemase"/>
</dbReference>
<dbReference type="SUPFAM" id="SSF51419">
    <property type="entry name" value="PLP-binding barrel"/>
    <property type="match status" value="1"/>
</dbReference>
<feature type="binding site" evidence="4 6">
    <location>
        <position position="157"/>
    </location>
    <ligand>
        <name>substrate</name>
    </ligand>
</feature>
<protein>
    <recommendedName>
        <fullName evidence="4">Alanine racemase</fullName>
        <ecNumber evidence="4">5.1.1.1</ecNumber>
    </recommendedName>
</protein>
<dbReference type="InterPro" id="IPR020622">
    <property type="entry name" value="Ala_racemase_pyridoxalP-BS"/>
</dbReference>
<keyword evidence="2 4" id="KW-0663">Pyridoxal phosphate</keyword>
<comment type="pathway">
    <text evidence="4">Amino-acid biosynthesis; D-alanine biosynthesis; D-alanine from L-alanine: step 1/1.</text>
</comment>
<evidence type="ECO:0000256" key="2">
    <source>
        <dbReference type="ARBA" id="ARBA00022898"/>
    </source>
</evidence>
<feature type="domain" description="Alanine racemase C-terminal" evidence="7">
    <location>
        <begin position="265"/>
        <end position="402"/>
    </location>
</feature>
<dbReference type="UniPathway" id="UPA00042">
    <property type="reaction ID" value="UER00497"/>
</dbReference>
<dbReference type="SMART" id="SM01005">
    <property type="entry name" value="Ala_racemase_C"/>
    <property type="match status" value="1"/>
</dbReference>
<dbReference type="SUPFAM" id="SSF50621">
    <property type="entry name" value="Alanine racemase C-terminal domain-like"/>
    <property type="match status" value="1"/>
</dbReference>
<dbReference type="PANTHER" id="PTHR30511:SF0">
    <property type="entry name" value="ALANINE RACEMASE, CATABOLIC-RELATED"/>
    <property type="match status" value="1"/>
</dbReference>
<dbReference type="GO" id="GO:0005829">
    <property type="term" value="C:cytosol"/>
    <property type="evidence" value="ECO:0007669"/>
    <property type="project" value="TreeGrafter"/>
</dbReference>
<comment type="caution">
    <text evidence="8">The sequence shown here is derived from an EMBL/GenBank/DDBJ whole genome shotgun (WGS) entry which is preliminary data.</text>
</comment>
<name>A0A4V3RR87_9ACTN</name>
<dbReference type="AlphaFoldDB" id="A0A4V3RR87"/>
<dbReference type="EC" id="5.1.1.1" evidence="4"/>
<sequence length="402" mass="43830">MAAGYGSSRYGEAEGARPSVARCPETRWSWVEIDRGALRSNVRAYKKLLGRNTKMMCVVKADAYGHGAAVCAPIMASAGADAFAVATVQEGIELREYVDKPILLLSQPPQESIPDLLAYGIMPSVYTIEFALAFGEYAANAGAQGRYHLALDTGMTRIGVRYQDAVDFRRAVDFHSGLVCEGTFTHFATADVVGDWDWELQRAHFDEAVANLREAGFDPGLVHCDNTPSVVLHSDTHYDMVRVGVGLYGLHPCDASEPLVDLKPVMSVRARVTRAQYPPVGAGVSYGMTYRVPKSSIQIATVPLGYADGYSRTLSNKADVIVAGQRHHQVGNVCMDQFMFAVDVNENRSYAPSAPVEEGDLVTIMGADGRERISAEELAELRGTINYEVVCDFGLRLEKVYV</sequence>
<comment type="function">
    <text evidence="4">Catalyzes the interconversion of L-alanine and D-alanine. May also act on other amino acids.</text>
</comment>
<dbReference type="InterPro" id="IPR029066">
    <property type="entry name" value="PLP-binding_barrel"/>
</dbReference>
<evidence type="ECO:0000256" key="1">
    <source>
        <dbReference type="ARBA" id="ARBA00001933"/>
    </source>
</evidence>
<evidence type="ECO:0000256" key="3">
    <source>
        <dbReference type="ARBA" id="ARBA00023235"/>
    </source>
</evidence>
<dbReference type="NCBIfam" id="TIGR00492">
    <property type="entry name" value="alr"/>
    <property type="match status" value="1"/>
</dbReference>
<dbReference type="EMBL" id="SRYE01000002">
    <property type="protein sequence ID" value="TGY62460.1"/>
    <property type="molecule type" value="Genomic_DNA"/>
</dbReference>
<dbReference type="Pfam" id="PF01168">
    <property type="entry name" value="Ala_racemase_N"/>
    <property type="match status" value="1"/>
</dbReference>
<dbReference type="GO" id="GO:0008784">
    <property type="term" value="F:alanine racemase activity"/>
    <property type="evidence" value="ECO:0007669"/>
    <property type="project" value="UniProtKB-UniRule"/>
</dbReference>
<comment type="cofactor">
    <cofactor evidence="1 4 5">
        <name>pyridoxal 5'-phosphate</name>
        <dbReference type="ChEBI" id="CHEBI:597326"/>
    </cofactor>
</comment>
<dbReference type="Gene3D" id="3.20.20.10">
    <property type="entry name" value="Alanine racemase"/>
    <property type="match status" value="1"/>
</dbReference>
<gene>
    <name evidence="8" type="primary">alr</name>
    <name evidence="8" type="ORF">E5334_03240</name>
</gene>
<accession>A0A4V3RR87</accession>
<dbReference type="Proteomes" id="UP000310263">
    <property type="component" value="Unassembled WGS sequence"/>
</dbReference>
<dbReference type="FunFam" id="3.20.20.10:FF:000002">
    <property type="entry name" value="Alanine racemase"/>
    <property type="match status" value="1"/>
</dbReference>
<dbReference type="Pfam" id="PF00842">
    <property type="entry name" value="Ala_racemase_C"/>
    <property type="match status" value="1"/>
</dbReference>
<dbReference type="GO" id="GO:0030632">
    <property type="term" value="P:D-alanine biosynthetic process"/>
    <property type="evidence" value="ECO:0007669"/>
    <property type="project" value="UniProtKB-UniRule"/>
</dbReference>
<dbReference type="HAMAP" id="MF_01201">
    <property type="entry name" value="Ala_racemase"/>
    <property type="match status" value="1"/>
</dbReference>
<evidence type="ECO:0000256" key="6">
    <source>
        <dbReference type="PIRSR" id="PIRSR600821-52"/>
    </source>
</evidence>
<organism evidence="8 9">
    <name type="scientific">Muricaecibacterium torontonense</name>
    <dbReference type="NCBI Taxonomy" id="3032871"/>
    <lineage>
        <taxon>Bacteria</taxon>
        <taxon>Bacillati</taxon>
        <taxon>Actinomycetota</taxon>
        <taxon>Coriobacteriia</taxon>
        <taxon>Coriobacteriales</taxon>
        <taxon>Atopobiaceae</taxon>
        <taxon>Muricaecibacterium</taxon>
    </lineage>
</organism>
<feature type="active site" description="Proton acceptor; specific for D-alanine" evidence="4">
    <location>
        <position position="60"/>
    </location>
</feature>
<evidence type="ECO:0000259" key="7">
    <source>
        <dbReference type="SMART" id="SM01005"/>
    </source>
</evidence>
<dbReference type="Gene3D" id="2.40.37.10">
    <property type="entry name" value="Lyase, Ornithine Decarboxylase, Chain A, domain 1"/>
    <property type="match status" value="1"/>
</dbReference>
<dbReference type="RefSeq" id="WP_136012189.1">
    <property type="nucleotide sequence ID" value="NZ_SRYE01000002.1"/>
</dbReference>
<dbReference type="InterPro" id="IPR001608">
    <property type="entry name" value="Ala_racemase_N"/>
</dbReference>
<dbReference type="PRINTS" id="PR00992">
    <property type="entry name" value="ALARACEMASE"/>
</dbReference>
<dbReference type="GO" id="GO:0030170">
    <property type="term" value="F:pyridoxal phosphate binding"/>
    <property type="evidence" value="ECO:0007669"/>
    <property type="project" value="UniProtKB-UniRule"/>
</dbReference>
<comment type="catalytic activity">
    <reaction evidence="4">
        <text>L-alanine = D-alanine</text>
        <dbReference type="Rhea" id="RHEA:20249"/>
        <dbReference type="ChEBI" id="CHEBI:57416"/>
        <dbReference type="ChEBI" id="CHEBI:57972"/>
        <dbReference type="EC" id="5.1.1.1"/>
    </reaction>
</comment>
<evidence type="ECO:0000256" key="4">
    <source>
        <dbReference type="HAMAP-Rule" id="MF_01201"/>
    </source>
</evidence>
<comment type="similarity">
    <text evidence="4">Belongs to the alanine racemase family.</text>
</comment>
<evidence type="ECO:0000313" key="9">
    <source>
        <dbReference type="Proteomes" id="UP000310263"/>
    </source>
</evidence>
<dbReference type="InterPro" id="IPR011079">
    <property type="entry name" value="Ala_racemase_C"/>
</dbReference>
<evidence type="ECO:0000313" key="8">
    <source>
        <dbReference type="EMBL" id="TGY62460.1"/>
    </source>
</evidence>
<evidence type="ECO:0000256" key="5">
    <source>
        <dbReference type="PIRSR" id="PIRSR600821-50"/>
    </source>
</evidence>
<keyword evidence="3 4" id="KW-0413">Isomerase</keyword>
<feature type="active site" description="Proton acceptor; specific for L-alanine" evidence="4">
    <location>
        <position position="286"/>
    </location>
</feature>
<keyword evidence="9" id="KW-1185">Reference proteome</keyword>
<dbReference type="PANTHER" id="PTHR30511">
    <property type="entry name" value="ALANINE RACEMASE"/>
    <property type="match status" value="1"/>
</dbReference>
<reference evidence="8 9" key="1">
    <citation type="submission" date="2019-04" db="EMBL/GenBank/DDBJ databases">
        <title>Microbes associate with the intestines of laboratory mice.</title>
        <authorList>
            <person name="Navarre W."/>
            <person name="Wong E."/>
            <person name="Huang K."/>
            <person name="Tropini C."/>
            <person name="Ng K."/>
            <person name="Yu B."/>
        </authorList>
    </citation>
    <scope>NUCLEOTIDE SEQUENCE [LARGE SCALE GENOMIC DNA]</scope>
    <source>
        <strain evidence="8 9">NM07_P-09</strain>
    </source>
</reference>
<feature type="binding site" evidence="4 6">
    <location>
        <position position="335"/>
    </location>
    <ligand>
        <name>substrate</name>
    </ligand>
</feature>
<dbReference type="CDD" id="cd00430">
    <property type="entry name" value="PLPDE_III_AR"/>
    <property type="match status" value="1"/>
</dbReference>
<dbReference type="OrthoDB" id="9813814at2"/>
<proteinExistence type="inferred from homology"/>